<proteinExistence type="predicted"/>
<feature type="region of interest" description="Disordered" evidence="1">
    <location>
        <begin position="38"/>
        <end position="72"/>
    </location>
</feature>
<name>A0A9P7BTD3_RHIOR</name>
<organism evidence="2 3">
    <name type="scientific">Rhizopus oryzae</name>
    <name type="common">Mucormycosis agent</name>
    <name type="synonym">Rhizopus arrhizus var. delemar</name>
    <dbReference type="NCBI Taxonomy" id="64495"/>
    <lineage>
        <taxon>Eukaryota</taxon>
        <taxon>Fungi</taxon>
        <taxon>Fungi incertae sedis</taxon>
        <taxon>Mucoromycota</taxon>
        <taxon>Mucoromycotina</taxon>
        <taxon>Mucoromycetes</taxon>
        <taxon>Mucorales</taxon>
        <taxon>Mucorineae</taxon>
        <taxon>Rhizopodaceae</taxon>
        <taxon>Rhizopus</taxon>
    </lineage>
</organism>
<gene>
    <name evidence="2" type="ORF">G6F64_005140</name>
</gene>
<accession>A0A9P7BTD3</accession>
<dbReference type="EMBL" id="JAANQT010000608">
    <property type="protein sequence ID" value="KAG1309663.1"/>
    <property type="molecule type" value="Genomic_DNA"/>
</dbReference>
<keyword evidence="3" id="KW-1185">Reference proteome</keyword>
<sequence length="234" mass="26708">MTSPERTSYQAYRQALENNEPEAEAQITVEIENGLKQRKKKAPAKVREGYRFHSPEQTYREDDEKRLPGGRKQRQARDALLEAFHEIGLITLSSLHRYLILHASLTLKKLEQIVSSRTALSNLSYVEIRNFGRSKRGVPDKAVNLANRGIMASIIGAICEKGVIDLSLRNPKTVQKKANGMKKRKRGNSKSEEVEINARVGTRSEHFLEFLVGVMLHTGKQLLSSHFRMRLDWE</sequence>
<feature type="compositionally biased region" description="Basic and acidic residues" evidence="1">
    <location>
        <begin position="45"/>
        <end position="67"/>
    </location>
</feature>
<evidence type="ECO:0000256" key="1">
    <source>
        <dbReference type="SAM" id="MobiDB-lite"/>
    </source>
</evidence>
<protein>
    <submittedName>
        <fullName evidence="2">Uncharacterized protein</fullName>
    </submittedName>
</protein>
<dbReference type="OrthoDB" id="2442555at2759"/>
<reference evidence="2" key="1">
    <citation type="journal article" date="2020" name="Microb. Genom.">
        <title>Genetic diversity of clinical and environmental Mucorales isolates obtained from an investigation of mucormycosis cases among solid organ transplant recipients.</title>
        <authorList>
            <person name="Nguyen M.H."/>
            <person name="Kaul D."/>
            <person name="Muto C."/>
            <person name="Cheng S.J."/>
            <person name="Richter R.A."/>
            <person name="Bruno V.M."/>
            <person name="Liu G."/>
            <person name="Beyhan S."/>
            <person name="Sundermann A.J."/>
            <person name="Mounaud S."/>
            <person name="Pasculle A.W."/>
            <person name="Nierman W.C."/>
            <person name="Driscoll E."/>
            <person name="Cumbie R."/>
            <person name="Clancy C.J."/>
            <person name="Dupont C.L."/>
        </authorList>
    </citation>
    <scope>NUCLEOTIDE SEQUENCE</scope>
    <source>
        <strain evidence="2">GL11</strain>
    </source>
</reference>
<evidence type="ECO:0000313" key="3">
    <source>
        <dbReference type="Proteomes" id="UP000716291"/>
    </source>
</evidence>
<dbReference type="Proteomes" id="UP000716291">
    <property type="component" value="Unassembled WGS sequence"/>
</dbReference>
<comment type="caution">
    <text evidence="2">The sequence shown here is derived from an EMBL/GenBank/DDBJ whole genome shotgun (WGS) entry which is preliminary data.</text>
</comment>
<dbReference type="AlphaFoldDB" id="A0A9P7BTD3"/>
<evidence type="ECO:0000313" key="2">
    <source>
        <dbReference type="EMBL" id="KAG1309663.1"/>
    </source>
</evidence>